<accession>A0A699I9Z5</accession>
<sequence>MTDYSLWEVILNGDSPSPTRIVDGDVQIVAATTAEQRLAKKNELKVRGTLLMALPDKHHLKFNIHKDAKSLMGAIKKRFRADLEEHSLDDLFNSLKIYEAEVKGSSPSSQNTQNIAFVSLNNTDSLNESVTAAPSITAASSKATISTLPDVDSLSDAVIYSFFASQSNSPQLDNEDLKQIDPDDLEEIDLKWQMAMLTIRAKRFLKRTRRNLDANGTDTIGFDMSKVECYNCHRRGHFSRKCRSPRDNRKKNSVYESDNSVPKNLQNDRYKTGEWYHDVPPPYTRTFLPSKLDLVFNDDPNGNESVTNVFNVESSINKPSKDMSKTRRPDAPIVKDWISDSEDETEIKHVVPTSVLTRSKLVSLNAARLVPTAVTQSFVTHLWPVKHVVNKAHSSVRRPINQRTATKTSNFNKKVTTFKVNKVNVVQGNKGNAEKASAYWGNPRKARKDKGVIDSGCSRHMTGNIYFLSNFEEIDGGYVAFGRNPKGGKILGKGKIRIGKDTECVVLSFDFKLPDKNHVLLRVPRENNMYNVDLKNVVPSRDLTCLFAKATLDESNLWHRRFGHINFKTMNKLVKGNLVRGIGPQWSFDIDTLTMSMNYQPVVLGNQPNNNAGIKENLDACNVTKGTRMRMMSMFLPMEVTRLIKKKHDDKVKRGDKGKSHVDSPTGVRDLRAEFKEFSFNNTNRVNAVSAPVNAVGPNLTNSTNSFNTTNIPKLEDIVYSDDEEDVGAEVDLSNLETNIPVSLIPTTRVHKDHPVTQIIGDLTSAPQIRKEPKNIHQALKDPSWIEAMQEELLQFKLQKMDVKSAFLYGTIKEEVYVCQPPGFEDLDYPDKVYNVVKALYELHQAPRAWYETLANYLLENGFQRGKIDQNLFIKKQKEDILLVQVYVDDIIFGSTNKELCKAFEKLMKDKF</sequence>
<keyword evidence="2" id="KW-0863">Zinc-finger</keyword>
<dbReference type="InterPro" id="IPR013103">
    <property type="entry name" value="RVT_2"/>
</dbReference>
<dbReference type="GO" id="GO:0004190">
    <property type="term" value="F:aspartic-type endopeptidase activity"/>
    <property type="evidence" value="ECO:0007669"/>
    <property type="project" value="UniProtKB-KW"/>
</dbReference>
<dbReference type="SUPFAM" id="SSF56672">
    <property type="entry name" value="DNA/RNA polymerases"/>
    <property type="match status" value="1"/>
</dbReference>
<evidence type="ECO:0000259" key="4">
    <source>
        <dbReference type="PROSITE" id="PS50158"/>
    </source>
</evidence>
<reference evidence="5" key="1">
    <citation type="journal article" date="2019" name="Sci. Rep.">
        <title>Draft genome of Tanacetum cinerariifolium, the natural source of mosquito coil.</title>
        <authorList>
            <person name="Yamashiro T."/>
            <person name="Shiraishi A."/>
            <person name="Satake H."/>
            <person name="Nakayama K."/>
        </authorList>
    </citation>
    <scope>NUCLEOTIDE SEQUENCE</scope>
</reference>
<dbReference type="GO" id="GO:0003676">
    <property type="term" value="F:nucleic acid binding"/>
    <property type="evidence" value="ECO:0007669"/>
    <property type="project" value="InterPro"/>
</dbReference>
<dbReference type="InterPro" id="IPR036875">
    <property type="entry name" value="Znf_CCHC_sf"/>
</dbReference>
<dbReference type="SMART" id="SM00343">
    <property type="entry name" value="ZnF_C2HC"/>
    <property type="match status" value="1"/>
</dbReference>
<keyword evidence="1" id="KW-0064">Aspartyl protease</keyword>
<dbReference type="PROSITE" id="PS50158">
    <property type="entry name" value="ZF_CCHC"/>
    <property type="match status" value="1"/>
</dbReference>
<dbReference type="Pfam" id="PF13976">
    <property type="entry name" value="gag_pre-integrs"/>
    <property type="match status" value="1"/>
</dbReference>
<name>A0A699I9Z5_TANCI</name>
<dbReference type="InterPro" id="IPR054722">
    <property type="entry name" value="PolX-like_BBD"/>
</dbReference>
<dbReference type="EMBL" id="BKCJ010263509">
    <property type="protein sequence ID" value="GEZ30702.1"/>
    <property type="molecule type" value="Genomic_DNA"/>
</dbReference>
<dbReference type="InterPro" id="IPR001878">
    <property type="entry name" value="Znf_CCHC"/>
</dbReference>
<dbReference type="InterPro" id="IPR043502">
    <property type="entry name" value="DNA/RNA_pol_sf"/>
</dbReference>
<gene>
    <name evidence="5" type="ORF">Tci_502675</name>
</gene>
<protein>
    <submittedName>
        <fullName evidence="5">Putative ribonuclease H-like domain-containing protein</fullName>
    </submittedName>
</protein>
<keyword evidence="1" id="KW-0378">Hydrolase</keyword>
<evidence type="ECO:0000256" key="2">
    <source>
        <dbReference type="PROSITE-ProRule" id="PRU00047"/>
    </source>
</evidence>
<feature type="compositionally biased region" description="Basic residues" evidence="3">
    <location>
        <begin position="238"/>
        <end position="252"/>
    </location>
</feature>
<evidence type="ECO:0000313" key="5">
    <source>
        <dbReference type="EMBL" id="GEZ30702.1"/>
    </source>
</evidence>
<evidence type="ECO:0000256" key="1">
    <source>
        <dbReference type="ARBA" id="ARBA00022750"/>
    </source>
</evidence>
<dbReference type="Pfam" id="PF22936">
    <property type="entry name" value="Pol_BBD"/>
    <property type="match status" value="1"/>
</dbReference>
<dbReference type="GO" id="GO:0008270">
    <property type="term" value="F:zinc ion binding"/>
    <property type="evidence" value="ECO:0007669"/>
    <property type="project" value="UniProtKB-KW"/>
</dbReference>
<dbReference type="SUPFAM" id="SSF57756">
    <property type="entry name" value="Retrovirus zinc finger-like domains"/>
    <property type="match status" value="1"/>
</dbReference>
<feature type="compositionally biased region" description="Polar residues" evidence="3">
    <location>
        <begin position="254"/>
        <end position="265"/>
    </location>
</feature>
<evidence type="ECO:0000256" key="3">
    <source>
        <dbReference type="SAM" id="MobiDB-lite"/>
    </source>
</evidence>
<feature type="domain" description="CCHC-type" evidence="4">
    <location>
        <begin position="229"/>
        <end position="244"/>
    </location>
</feature>
<dbReference type="Pfam" id="PF07727">
    <property type="entry name" value="RVT_2"/>
    <property type="match status" value="1"/>
</dbReference>
<comment type="caution">
    <text evidence="5">The sequence shown here is derived from an EMBL/GenBank/DDBJ whole genome shotgun (WGS) entry which is preliminary data.</text>
</comment>
<feature type="region of interest" description="Disordered" evidence="3">
    <location>
        <begin position="238"/>
        <end position="269"/>
    </location>
</feature>
<keyword evidence="2" id="KW-0479">Metal-binding</keyword>
<dbReference type="AlphaFoldDB" id="A0A699I9Z5"/>
<dbReference type="InterPro" id="IPR025724">
    <property type="entry name" value="GAG-pre-integrase_dom"/>
</dbReference>
<dbReference type="Gene3D" id="4.10.60.10">
    <property type="entry name" value="Zinc finger, CCHC-type"/>
    <property type="match status" value="1"/>
</dbReference>
<keyword evidence="1" id="KW-0645">Protease</keyword>
<proteinExistence type="predicted"/>
<keyword evidence="2" id="KW-0862">Zinc</keyword>
<organism evidence="5">
    <name type="scientific">Tanacetum cinerariifolium</name>
    <name type="common">Dalmatian daisy</name>
    <name type="synonym">Chrysanthemum cinerariifolium</name>
    <dbReference type="NCBI Taxonomy" id="118510"/>
    <lineage>
        <taxon>Eukaryota</taxon>
        <taxon>Viridiplantae</taxon>
        <taxon>Streptophyta</taxon>
        <taxon>Embryophyta</taxon>
        <taxon>Tracheophyta</taxon>
        <taxon>Spermatophyta</taxon>
        <taxon>Magnoliopsida</taxon>
        <taxon>eudicotyledons</taxon>
        <taxon>Gunneridae</taxon>
        <taxon>Pentapetalae</taxon>
        <taxon>asterids</taxon>
        <taxon>campanulids</taxon>
        <taxon>Asterales</taxon>
        <taxon>Asteraceae</taxon>
        <taxon>Asteroideae</taxon>
        <taxon>Anthemideae</taxon>
        <taxon>Anthemidinae</taxon>
        <taxon>Tanacetum</taxon>
    </lineage>
</organism>